<dbReference type="RefSeq" id="WP_087698463.1">
    <property type="nucleotide sequence ID" value="NZ_NHOO01000016.1"/>
</dbReference>
<organism evidence="1 2">
    <name type="scientific">Chromobacterium violaceum</name>
    <dbReference type="NCBI Taxonomy" id="536"/>
    <lineage>
        <taxon>Bacteria</taxon>
        <taxon>Pseudomonadati</taxon>
        <taxon>Pseudomonadota</taxon>
        <taxon>Betaproteobacteria</taxon>
        <taxon>Neisseriales</taxon>
        <taxon>Chromobacteriaceae</taxon>
        <taxon>Chromobacterium</taxon>
    </lineage>
</organism>
<dbReference type="EMBL" id="NHOO01000016">
    <property type="protein sequence ID" value="OVE46692.1"/>
    <property type="molecule type" value="Genomic_DNA"/>
</dbReference>
<evidence type="ECO:0000313" key="1">
    <source>
        <dbReference type="EMBL" id="OVE46692.1"/>
    </source>
</evidence>
<dbReference type="AlphaFoldDB" id="A0A202B5L1"/>
<name>A0A202B5L1_CHRVL</name>
<proteinExistence type="predicted"/>
<accession>A0A202B5L1</accession>
<comment type="caution">
    <text evidence="1">The sequence shown here is derived from an EMBL/GenBank/DDBJ whole genome shotgun (WGS) entry which is preliminary data.</text>
</comment>
<evidence type="ECO:0000313" key="2">
    <source>
        <dbReference type="Proteomes" id="UP000196342"/>
    </source>
</evidence>
<sequence>MNREAIYSALFERLRAIPGLRTTSRRLRHWSDLDASQQPALFQAQVRESPTPGDPARGLPTKWTLSADVYVYARTDGDLAPGAVLNPLLDAIEAALQPDNAMQRTQTLGGLVAHCWIDGDIETDEGALGDQAVAIVPIRILAT</sequence>
<reference evidence="1 2" key="1">
    <citation type="submission" date="2017-05" db="EMBL/GenBank/DDBJ databases">
        <title>Chromobacterium violaceum GHPS1 isolated from Hydrocarbon polluted soil in French Guiana display an awesome secondary metabolite arsenal and a battery of drug and heavy-metal-resistance and detoxification of xenobiotics proteins.</title>
        <authorList>
            <person name="Belbahri L."/>
        </authorList>
    </citation>
    <scope>NUCLEOTIDE SEQUENCE [LARGE SCALE GENOMIC DNA]</scope>
    <source>
        <strain evidence="1 2">GHPS1</strain>
    </source>
</reference>
<keyword evidence="2" id="KW-1185">Reference proteome</keyword>
<dbReference type="Proteomes" id="UP000196342">
    <property type="component" value="Unassembled WGS sequence"/>
</dbReference>
<evidence type="ECO:0008006" key="3">
    <source>
        <dbReference type="Google" id="ProtNLM"/>
    </source>
</evidence>
<protein>
    <recommendedName>
        <fullName evidence="3">Phage protein</fullName>
    </recommendedName>
</protein>
<gene>
    <name evidence="1" type="ORF">CBW21_17500</name>
</gene>